<organism evidence="1 2">
    <name type="scientific">Paramecium bursaria Chlorella virus MT325</name>
    <name type="common">PBCV-MT325</name>
    <dbReference type="NCBI Taxonomy" id="346932"/>
    <lineage>
        <taxon>Viruses</taxon>
        <taxon>Varidnaviria</taxon>
        <taxon>Bamfordvirae</taxon>
        <taxon>Nucleocytoviricota</taxon>
        <taxon>Megaviricetes</taxon>
        <taxon>Algavirales</taxon>
        <taxon>Phycodnaviridae</taxon>
        <taxon>Chlorovirus</taxon>
        <taxon>Chlorovirus conductrix</taxon>
        <taxon>Paramecium bursaria Chlorella virus A1</taxon>
    </lineage>
</organism>
<evidence type="ECO:0000313" key="2">
    <source>
        <dbReference type="Proteomes" id="UP000246715"/>
    </source>
</evidence>
<proteinExistence type="predicted"/>
<evidence type="ECO:0000313" key="1">
    <source>
        <dbReference type="EMBL" id="ABT13572.1"/>
    </source>
</evidence>
<gene>
    <name evidence="1" type="primary">m018R</name>
    <name evidence="1" type="ORF">MT325_m018R</name>
</gene>
<dbReference type="EMBL" id="DQ491001">
    <property type="protein sequence ID" value="ABT13572.1"/>
    <property type="molecule type" value="Genomic_DNA"/>
</dbReference>
<sequence length="70" mass="7725">MVSCPPLRGYLQACSAASLWPLFPPRELQPCMPLLSPPVQELVLLPRDFVFFLCLVCILPHAVGLQTPGH</sequence>
<dbReference type="Proteomes" id="UP000246715">
    <property type="component" value="Segment"/>
</dbReference>
<protein>
    <submittedName>
        <fullName evidence="1">Uncharacterized protein m018R</fullName>
    </submittedName>
</protein>
<reference evidence="1 2" key="1">
    <citation type="journal article" date="2007" name="Virology">
        <title>Sequence and annotation of the 314-kb MT325 and the 321-kb FR483 viruses that infect Chlorella Pbi.</title>
        <authorList>
            <person name="Fitzgerald L.A."/>
            <person name="Graves M.V."/>
            <person name="Li X."/>
            <person name="Feldblyum T."/>
            <person name="Hartigan J."/>
            <person name="Van Etten J.L."/>
        </authorList>
    </citation>
    <scope>NUCLEOTIDE SEQUENCE [LARGE SCALE GENOMIC DNA]</scope>
    <source>
        <strain evidence="1 2">MT325</strain>
    </source>
</reference>
<accession>A7IT98</accession>
<name>A7IT98_PBCVM</name>
<organismHost>
    <name type="scientific">Paramecium bursaria</name>
    <dbReference type="NCBI Taxonomy" id="74790"/>
</organismHost>